<dbReference type="PANTHER" id="PTHR12871:SF0">
    <property type="entry name" value="ALPHA-1,6-MANNOSYL-GLYCOPROTEIN 2-BETA-N-ACETYLGLUCOSAMINYLTRANSFERASE"/>
    <property type="match status" value="1"/>
</dbReference>
<feature type="disulfide bond" evidence="25">
    <location>
        <begin position="174"/>
        <end position="188"/>
    </location>
</feature>
<dbReference type="InterPro" id="IPR029044">
    <property type="entry name" value="Nucleotide-diphossugar_trans"/>
</dbReference>
<keyword evidence="12 26" id="KW-1133">Transmembrane helix</keyword>
<accession>A0A1D1UDY3</accession>
<dbReference type="Proteomes" id="UP000186922">
    <property type="component" value="Unassembled WGS sequence"/>
</dbReference>
<evidence type="ECO:0000256" key="18">
    <source>
        <dbReference type="ARBA" id="ARBA00029663"/>
    </source>
</evidence>
<dbReference type="InterPro" id="IPR007754">
    <property type="entry name" value="GlcNAc_II"/>
</dbReference>
<evidence type="ECO:0000256" key="7">
    <source>
        <dbReference type="ARBA" id="ARBA00022676"/>
    </source>
</evidence>
<dbReference type="GO" id="GO:0006487">
    <property type="term" value="P:protein N-linked glycosylation"/>
    <property type="evidence" value="ECO:0007669"/>
    <property type="project" value="TreeGrafter"/>
</dbReference>
<evidence type="ECO:0000256" key="21">
    <source>
        <dbReference type="ARBA" id="ARBA00032915"/>
    </source>
</evidence>
<feature type="binding site" evidence="23">
    <location>
        <position position="131"/>
    </location>
    <ligand>
        <name>substrate</name>
    </ligand>
</feature>
<evidence type="ECO:0000256" key="24">
    <source>
        <dbReference type="PIRSR" id="PIRSR607754-2"/>
    </source>
</evidence>
<evidence type="ECO:0000256" key="4">
    <source>
        <dbReference type="ARBA" id="ARBA00011011"/>
    </source>
</evidence>
<dbReference type="GO" id="GO:0005795">
    <property type="term" value="C:Golgi stack"/>
    <property type="evidence" value="ECO:0007669"/>
    <property type="project" value="InterPro"/>
</dbReference>
<feature type="disulfide bond" evidence="25">
    <location>
        <begin position="318"/>
        <end position="419"/>
    </location>
</feature>
<comment type="similarity">
    <text evidence="4">Belongs to the glycosyltransferase 16 (GT16) protein family.</text>
</comment>
<evidence type="ECO:0000256" key="1">
    <source>
        <dbReference type="ARBA" id="ARBA00001936"/>
    </source>
</evidence>
<feature type="disulfide bond" evidence="25">
    <location>
        <begin position="313"/>
        <end position="336"/>
    </location>
</feature>
<reference evidence="27 28" key="1">
    <citation type="journal article" date="2016" name="Nat. Commun.">
        <title>Extremotolerant tardigrade genome and improved radiotolerance of human cultured cells by tardigrade-unique protein.</title>
        <authorList>
            <person name="Hashimoto T."/>
            <person name="Horikawa D.D."/>
            <person name="Saito Y."/>
            <person name="Kuwahara H."/>
            <person name="Kozuka-Hata H."/>
            <person name="Shin-I T."/>
            <person name="Minakuchi Y."/>
            <person name="Ohishi K."/>
            <person name="Motoyama A."/>
            <person name="Aizu T."/>
            <person name="Enomoto A."/>
            <person name="Kondo K."/>
            <person name="Tanaka S."/>
            <person name="Hara Y."/>
            <person name="Koshikawa S."/>
            <person name="Sagara H."/>
            <person name="Miura T."/>
            <person name="Yokobori S."/>
            <person name="Miyagawa K."/>
            <person name="Suzuki Y."/>
            <person name="Kubo T."/>
            <person name="Oyama M."/>
            <person name="Kohara Y."/>
            <person name="Fujiyama A."/>
            <person name="Arakawa K."/>
            <person name="Katayama T."/>
            <person name="Toyoda A."/>
            <person name="Kunieda T."/>
        </authorList>
    </citation>
    <scope>NUCLEOTIDE SEQUENCE [LARGE SCALE GENOMIC DNA]</scope>
    <source>
        <strain evidence="27 28">YOKOZUNA-1</strain>
    </source>
</reference>
<evidence type="ECO:0000256" key="8">
    <source>
        <dbReference type="ARBA" id="ARBA00022679"/>
    </source>
</evidence>
<evidence type="ECO:0000256" key="11">
    <source>
        <dbReference type="ARBA" id="ARBA00022968"/>
    </source>
</evidence>
<keyword evidence="17 24" id="KW-0464">Manganese</keyword>
<comment type="subcellular location">
    <subcellularLocation>
        <location evidence="2">Golgi apparatus membrane</location>
        <topology evidence="2">Single-pass type II membrane protein</topology>
    </subcellularLocation>
</comment>
<keyword evidence="15 25" id="KW-1015">Disulfide bond</keyword>
<feature type="disulfide bond" evidence="25">
    <location>
        <begin position="260"/>
        <end position="264"/>
    </location>
</feature>
<dbReference type="PANTHER" id="PTHR12871">
    <property type="entry name" value="BETA-1,2-N-ACETYLGLUCOSAMINYLTRANSFERASE II"/>
    <property type="match status" value="1"/>
</dbReference>
<keyword evidence="8" id="KW-0808">Transferase</keyword>
<dbReference type="STRING" id="947166.A0A1D1UDY3"/>
<evidence type="ECO:0000256" key="22">
    <source>
        <dbReference type="ARBA" id="ARBA00093257"/>
    </source>
</evidence>
<evidence type="ECO:0000256" key="20">
    <source>
        <dbReference type="ARBA" id="ARBA00032552"/>
    </source>
</evidence>
<evidence type="ECO:0000256" key="2">
    <source>
        <dbReference type="ARBA" id="ARBA00004323"/>
    </source>
</evidence>
<comment type="cofactor">
    <cofactor evidence="1 24">
        <name>Mn(2+)</name>
        <dbReference type="ChEBI" id="CHEBI:29035"/>
    </cofactor>
</comment>
<comment type="catalytic activity">
    <reaction evidence="22">
        <text>an N(4)-{beta-D-GlcNAc-(1-&gt;2)-alpha-D-Man-(1-&gt;3)-[alpha-D-Man-(1-&gt;6)]-beta-D-Man-(1-&gt;4)-beta-D-GlcNAc-(1-&gt;4)-beta-D-GlcNAc}-L-asparaginyl-[protein] + UDP-N-acetyl-alpha-D-glucosamine = N(4)-{beta-D-GlcNAc-(1-&gt;2)-alpha-D-Man-(1-&gt;3)-[beta-D-GlcNAc-(1-&gt;2)-alpha-D-Man-(1-&gt;6)]-beta-D-Man-(1-&gt;4)-beta-D-GlcNAc-(1-&gt;4)-beta-D-GlcNAc}-L-asparaginyl-[protein] + UDP + H(+)</text>
        <dbReference type="Rhea" id="RHEA:12941"/>
        <dbReference type="Rhea" id="RHEA-COMP:13526"/>
        <dbReference type="Rhea" id="RHEA-COMP:14369"/>
        <dbReference type="ChEBI" id="CHEBI:15378"/>
        <dbReference type="ChEBI" id="CHEBI:57705"/>
        <dbReference type="ChEBI" id="CHEBI:58223"/>
        <dbReference type="ChEBI" id="CHEBI:60615"/>
        <dbReference type="ChEBI" id="CHEBI:60651"/>
        <dbReference type="EC" id="2.4.1.143"/>
    </reaction>
</comment>
<dbReference type="GO" id="GO:0008455">
    <property type="term" value="F:alpha-1,6-mannosylglycoprotein 2-beta-N-acetylglucosaminyltransferase activity"/>
    <property type="evidence" value="ECO:0007669"/>
    <property type="project" value="UniProtKB-EC"/>
</dbReference>
<evidence type="ECO:0000256" key="6">
    <source>
        <dbReference type="ARBA" id="ARBA00014817"/>
    </source>
</evidence>
<comment type="caution">
    <text evidence="27">The sequence shown here is derived from an EMBL/GenBank/DDBJ whole genome shotgun (WGS) entry which is preliminary data.</text>
</comment>
<evidence type="ECO:0000256" key="19">
    <source>
        <dbReference type="ARBA" id="ARBA00031203"/>
    </source>
</evidence>
<evidence type="ECO:0000256" key="10">
    <source>
        <dbReference type="ARBA" id="ARBA00022723"/>
    </source>
</evidence>
<feature type="binding site" evidence="23">
    <location>
        <begin position="100"/>
        <end position="104"/>
    </location>
    <ligand>
        <name>substrate</name>
    </ligand>
</feature>
<organism evidence="27 28">
    <name type="scientific">Ramazzottius varieornatus</name>
    <name type="common">Water bear</name>
    <name type="synonym">Tardigrade</name>
    <dbReference type="NCBI Taxonomy" id="947166"/>
    <lineage>
        <taxon>Eukaryota</taxon>
        <taxon>Metazoa</taxon>
        <taxon>Ecdysozoa</taxon>
        <taxon>Tardigrada</taxon>
        <taxon>Eutardigrada</taxon>
        <taxon>Parachela</taxon>
        <taxon>Hypsibioidea</taxon>
        <taxon>Ramazzottiidae</taxon>
        <taxon>Ramazzottius</taxon>
    </lineage>
</organism>
<evidence type="ECO:0000256" key="14">
    <source>
        <dbReference type="ARBA" id="ARBA00023136"/>
    </source>
</evidence>
<dbReference type="GO" id="GO:0009312">
    <property type="term" value="P:oligosaccharide biosynthetic process"/>
    <property type="evidence" value="ECO:0007669"/>
    <property type="project" value="InterPro"/>
</dbReference>
<proteinExistence type="inferred from homology"/>
<dbReference type="AlphaFoldDB" id="A0A1D1UDY3"/>
<feature type="binding site" evidence="24">
    <location>
        <position position="238"/>
    </location>
    <ligand>
        <name>Mn(2+)</name>
        <dbReference type="ChEBI" id="CHEBI:29035"/>
    </ligand>
</feature>
<evidence type="ECO:0000256" key="23">
    <source>
        <dbReference type="PIRSR" id="PIRSR607754-1"/>
    </source>
</evidence>
<evidence type="ECO:0000256" key="9">
    <source>
        <dbReference type="ARBA" id="ARBA00022692"/>
    </source>
</evidence>
<feature type="transmembrane region" description="Helical" evidence="26">
    <location>
        <begin position="12"/>
        <end position="33"/>
    </location>
</feature>
<evidence type="ECO:0000256" key="5">
    <source>
        <dbReference type="ARBA" id="ARBA00012613"/>
    </source>
</evidence>
<dbReference type="EC" id="2.4.1.143" evidence="5"/>
<keyword evidence="10 24" id="KW-0479">Metal-binding</keyword>
<comment type="pathway">
    <text evidence="3">Protein modification; protein glycosylation.</text>
</comment>
<keyword evidence="13" id="KW-0333">Golgi apparatus</keyword>
<evidence type="ECO:0000256" key="15">
    <source>
        <dbReference type="ARBA" id="ARBA00023157"/>
    </source>
</evidence>
<evidence type="ECO:0000256" key="17">
    <source>
        <dbReference type="ARBA" id="ARBA00023211"/>
    </source>
</evidence>
<keyword evidence="7" id="KW-0328">Glycosyltransferase</keyword>
<gene>
    <name evidence="27" type="primary">RvY_00504</name>
    <name evidence="27" type="synonym">RvY_00504.1</name>
    <name evidence="27" type="ORF">RvY_00504-1</name>
</gene>
<evidence type="ECO:0000256" key="16">
    <source>
        <dbReference type="ARBA" id="ARBA00023180"/>
    </source>
</evidence>
<protein>
    <recommendedName>
        <fullName evidence="6">Alpha-1,6-mannosyl-glycoprotein 2-beta-N-acetylglucosaminyltransferase</fullName>
        <ecNumber evidence="5">2.4.1.143</ecNumber>
    </recommendedName>
    <alternativeName>
        <fullName evidence="21">Beta-1,2-N-acetylglucosaminyltransferase II</fullName>
    </alternativeName>
    <alternativeName>
        <fullName evidence="20">GlcNAc-T II</fullName>
    </alternativeName>
    <alternativeName>
        <fullName evidence="19">Mannoside acetylglucosaminyltransferase 2</fullName>
    </alternativeName>
    <alternativeName>
        <fullName evidence="18">N-glycosyl-oligosaccharide-glycoprotein N-acetylglucosaminyltransferase II</fullName>
    </alternativeName>
</protein>
<keyword evidence="9 26" id="KW-0812">Transmembrane</keyword>
<dbReference type="GO" id="GO:0000139">
    <property type="term" value="C:Golgi membrane"/>
    <property type="evidence" value="ECO:0007669"/>
    <property type="project" value="UniProtKB-SubCell"/>
</dbReference>
<keyword evidence="28" id="KW-1185">Reference proteome</keyword>
<dbReference type="Gene3D" id="3.90.550.10">
    <property type="entry name" value="Spore Coat Polysaccharide Biosynthesis Protein SpsA, Chain A"/>
    <property type="match status" value="1"/>
</dbReference>
<name>A0A1D1UDY3_RAMVA</name>
<evidence type="ECO:0000313" key="28">
    <source>
        <dbReference type="Proteomes" id="UP000186922"/>
    </source>
</evidence>
<evidence type="ECO:0000256" key="13">
    <source>
        <dbReference type="ARBA" id="ARBA00023034"/>
    </source>
</evidence>
<dbReference type="Pfam" id="PF05060">
    <property type="entry name" value="MGAT2"/>
    <property type="match status" value="1"/>
</dbReference>
<dbReference type="UniPathway" id="UPA00378"/>
<dbReference type="OrthoDB" id="6019616at2759"/>
<evidence type="ECO:0000256" key="26">
    <source>
        <dbReference type="SAM" id="Phobius"/>
    </source>
</evidence>
<dbReference type="EMBL" id="BDGG01000001">
    <property type="protein sequence ID" value="GAU87691.1"/>
    <property type="molecule type" value="Genomic_DNA"/>
</dbReference>
<feature type="disulfide bond" evidence="25">
    <location>
        <begin position="357"/>
        <end position="366"/>
    </location>
</feature>
<feature type="binding site" evidence="24">
    <location>
        <position position="353"/>
    </location>
    <ligand>
        <name>Mn(2+)</name>
        <dbReference type="ChEBI" id="CHEBI:29035"/>
    </ligand>
</feature>
<evidence type="ECO:0000256" key="3">
    <source>
        <dbReference type="ARBA" id="ARBA00004922"/>
    </source>
</evidence>
<evidence type="ECO:0000313" key="27">
    <source>
        <dbReference type="EMBL" id="GAU87691.1"/>
    </source>
</evidence>
<dbReference type="GO" id="GO:0046872">
    <property type="term" value="F:metal ion binding"/>
    <property type="evidence" value="ECO:0007669"/>
    <property type="project" value="UniProtKB-KW"/>
</dbReference>
<keyword evidence="16" id="KW-0325">Glycoprotein</keyword>
<keyword evidence="14 26" id="KW-0472">Membrane</keyword>
<evidence type="ECO:0000256" key="25">
    <source>
        <dbReference type="PIRSR" id="PIRSR607754-3"/>
    </source>
</evidence>
<feature type="binding site" evidence="23">
    <location>
        <begin position="207"/>
        <end position="211"/>
    </location>
    <ligand>
        <name>substrate</name>
    </ligand>
</feature>
<evidence type="ECO:0000256" key="12">
    <source>
        <dbReference type="ARBA" id="ARBA00022989"/>
    </source>
</evidence>
<keyword evidence="11" id="KW-0735">Signal-anchor</keyword>
<sequence>MTAFFHVRPSRRFIISAFVFTVFIWLFYLAVIARHNNQGHLMIPVDDGFHNVTLFNEADPMKDIKVLALRELVSERNLQAIKRLKDLSNIKVFRYVMVVQVHDRKTYIKAMLESLAGLRNIRDALVIFSHDVVDEEIDSLPFTVSKSFETVQIYFPHSLQLHPDRFPGTCPEDCPDRVGKAEATKRRCLFHDHPDTYGNYRTPRLTQVKHHWWWKFQFVFTHVPSARANVPVLFVEEDHYFLPDALYVLDELSAKREIACSPRCAVISVAHHKTKLASEPEAYARYFIGQWVGSRDNIGIVFDHDLFKLINSCAKTFCHIDDYNWDWSLFFVITKCLKKEYHMILPLAPRVLHIGDCGGIHHKTACDPSANVKSAVETVRNAEGKLFPEKLSKTSQALMKPRDPKVNGGWGDPRDHELCDRVTNQTIVLVGITTG</sequence>